<reference evidence="1 2" key="1">
    <citation type="submission" date="2024-01" db="EMBL/GenBank/DDBJ databases">
        <title>The genome of the rayed Mediterranean limpet Patella caerulea (Linnaeus, 1758).</title>
        <authorList>
            <person name="Anh-Thu Weber A."/>
            <person name="Halstead-Nussloch G."/>
        </authorList>
    </citation>
    <scope>NUCLEOTIDE SEQUENCE [LARGE SCALE GENOMIC DNA]</scope>
    <source>
        <strain evidence="1">AATW-2023a</strain>
        <tissue evidence="1">Whole specimen</tissue>
    </source>
</reference>
<accession>A0AAN8JZ09</accession>
<name>A0AAN8JZ09_PATCE</name>
<evidence type="ECO:0000313" key="1">
    <source>
        <dbReference type="EMBL" id="KAK6183333.1"/>
    </source>
</evidence>
<organism evidence="1 2">
    <name type="scientific">Patella caerulea</name>
    <name type="common">Rayed Mediterranean limpet</name>
    <dbReference type="NCBI Taxonomy" id="87958"/>
    <lineage>
        <taxon>Eukaryota</taxon>
        <taxon>Metazoa</taxon>
        <taxon>Spiralia</taxon>
        <taxon>Lophotrochozoa</taxon>
        <taxon>Mollusca</taxon>
        <taxon>Gastropoda</taxon>
        <taxon>Patellogastropoda</taxon>
        <taxon>Patelloidea</taxon>
        <taxon>Patellidae</taxon>
        <taxon>Patella</taxon>
    </lineage>
</organism>
<comment type="caution">
    <text evidence="1">The sequence shown here is derived from an EMBL/GenBank/DDBJ whole genome shotgun (WGS) entry which is preliminary data.</text>
</comment>
<gene>
    <name evidence="1" type="ORF">SNE40_010834</name>
</gene>
<keyword evidence="2" id="KW-1185">Reference proteome</keyword>
<dbReference type="AlphaFoldDB" id="A0AAN8JZ09"/>
<sequence>MMGHLQAVAYPLPCKFYVQPYFTLEMVEMRTEPNTIAAKIVFKQVTKFYEKGGIPMLKEQSCCQKIVKLVEENEKFRRIPKDRRTNESSIRKVDQYNEELSKTFAL</sequence>
<dbReference type="Proteomes" id="UP001347796">
    <property type="component" value="Unassembled WGS sequence"/>
</dbReference>
<proteinExistence type="predicted"/>
<protein>
    <submittedName>
        <fullName evidence="1">Uncharacterized protein</fullName>
    </submittedName>
</protein>
<dbReference type="EMBL" id="JAZGQO010000007">
    <property type="protein sequence ID" value="KAK6183333.1"/>
    <property type="molecule type" value="Genomic_DNA"/>
</dbReference>
<evidence type="ECO:0000313" key="2">
    <source>
        <dbReference type="Proteomes" id="UP001347796"/>
    </source>
</evidence>